<organism evidence="1 2">
    <name type="scientific">Limnofasciculus baicalensis BBK-W-15</name>
    <dbReference type="NCBI Taxonomy" id="2699891"/>
    <lineage>
        <taxon>Bacteria</taxon>
        <taxon>Bacillati</taxon>
        <taxon>Cyanobacteriota</taxon>
        <taxon>Cyanophyceae</taxon>
        <taxon>Coleofasciculales</taxon>
        <taxon>Coleofasciculaceae</taxon>
        <taxon>Limnofasciculus</taxon>
        <taxon>Limnofasciculus baicalensis</taxon>
    </lineage>
</organism>
<evidence type="ECO:0000313" key="2">
    <source>
        <dbReference type="Proteomes" id="UP001204953"/>
    </source>
</evidence>
<dbReference type="Proteomes" id="UP001204953">
    <property type="component" value="Unassembled WGS sequence"/>
</dbReference>
<proteinExistence type="predicted"/>
<evidence type="ECO:0000313" key="1">
    <source>
        <dbReference type="EMBL" id="MCP2730843.1"/>
    </source>
</evidence>
<name>A0AAE3KQM8_9CYAN</name>
<comment type="caution">
    <text evidence="1">The sequence shown here is derived from an EMBL/GenBank/DDBJ whole genome shotgun (WGS) entry which is preliminary data.</text>
</comment>
<dbReference type="RefSeq" id="WP_254013593.1">
    <property type="nucleotide sequence ID" value="NZ_JAMZMM010000247.1"/>
</dbReference>
<sequence>MITIEPFSTAISSRLASLSNPEDLSYQTRLGGYGKFLAIALFQYLGKGLGNNVDFGMGGNDKRNIKSCRTLLRMVQDLN</sequence>
<gene>
    <name evidence="1" type="ORF">NJ959_20660</name>
</gene>
<dbReference type="AlphaFoldDB" id="A0AAE3KQM8"/>
<protein>
    <submittedName>
        <fullName evidence="1">Uncharacterized protein</fullName>
    </submittedName>
</protein>
<accession>A0AAE3KQM8</accession>
<reference evidence="1" key="1">
    <citation type="submission" date="2022-06" db="EMBL/GenBank/DDBJ databases">
        <title>New cyanobacteria of genus Symplocastrum in benthos of Lake Baikal.</title>
        <authorList>
            <person name="Sorokovikova E."/>
            <person name="Tikhonova I."/>
            <person name="Krasnopeev A."/>
            <person name="Evseev P."/>
            <person name="Gladkikh A."/>
            <person name="Belykh O."/>
        </authorList>
    </citation>
    <scope>NUCLEOTIDE SEQUENCE</scope>
    <source>
        <strain evidence="1">BBK-W-15</strain>
    </source>
</reference>
<dbReference type="EMBL" id="JAMZMM010000247">
    <property type="protein sequence ID" value="MCP2730843.1"/>
    <property type="molecule type" value="Genomic_DNA"/>
</dbReference>
<keyword evidence="2" id="KW-1185">Reference proteome</keyword>